<evidence type="ECO:0000313" key="2">
    <source>
        <dbReference type="EMBL" id="KIH93199.1"/>
    </source>
</evidence>
<feature type="compositionally biased region" description="Gly residues" evidence="1">
    <location>
        <begin position="1"/>
        <end position="19"/>
    </location>
</feature>
<proteinExistence type="predicted"/>
<dbReference type="Proteomes" id="UP000031575">
    <property type="component" value="Unassembled WGS sequence"/>
</dbReference>
<evidence type="ECO:0000256" key="1">
    <source>
        <dbReference type="SAM" id="MobiDB-lite"/>
    </source>
</evidence>
<organism evidence="2 3">
    <name type="scientific">Sporothrix brasiliensis 5110</name>
    <dbReference type="NCBI Taxonomy" id="1398154"/>
    <lineage>
        <taxon>Eukaryota</taxon>
        <taxon>Fungi</taxon>
        <taxon>Dikarya</taxon>
        <taxon>Ascomycota</taxon>
        <taxon>Pezizomycotina</taxon>
        <taxon>Sordariomycetes</taxon>
        <taxon>Sordariomycetidae</taxon>
        <taxon>Ophiostomatales</taxon>
        <taxon>Ophiostomataceae</taxon>
        <taxon>Sporothrix</taxon>
    </lineage>
</organism>
<dbReference type="RefSeq" id="XP_040621209.1">
    <property type="nucleotide sequence ID" value="XM_040761687.1"/>
</dbReference>
<gene>
    <name evidence="2" type="ORF">SPBR_03386</name>
</gene>
<dbReference type="VEuPathDB" id="FungiDB:SPBR_03386"/>
<evidence type="ECO:0000313" key="3">
    <source>
        <dbReference type="Proteomes" id="UP000031575"/>
    </source>
</evidence>
<dbReference type="EMBL" id="AWTV01000006">
    <property type="protein sequence ID" value="KIH93199.1"/>
    <property type="molecule type" value="Genomic_DNA"/>
</dbReference>
<dbReference type="HOGENOM" id="CLU_2741697_0_0_1"/>
<dbReference type="AlphaFoldDB" id="A0A0C2F2U5"/>
<name>A0A0C2F2U5_9PEZI</name>
<reference evidence="2 3" key="1">
    <citation type="journal article" date="2014" name="BMC Genomics">
        <title>Comparative genomics of the major fungal agents of human and animal Sporotrichosis: Sporothrix schenckii and Sporothrix brasiliensis.</title>
        <authorList>
            <person name="Teixeira M.M."/>
            <person name="de Almeida L.G."/>
            <person name="Kubitschek-Barreira P."/>
            <person name="Alves F.L."/>
            <person name="Kioshima E.S."/>
            <person name="Abadio A.K."/>
            <person name="Fernandes L."/>
            <person name="Derengowski L.S."/>
            <person name="Ferreira K.S."/>
            <person name="Souza R.C."/>
            <person name="Ruiz J.C."/>
            <person name="de Andrade N.C."/>
            <person name="Paes H.C."/>
            <person name="Nicola A.M."/>
            <person name="Albuquerque P."/>
            <person name="Gerber A.L."/>
            <person name="Martins V.P."/>
            <person name="Peconick L.D."/>
            <person name="Neto A.V."/>
            <person name="Chaucanez C.B."/>
            <person name="Silva P.A."/>
            <person name="Cunha O.L."/>
            <person name="de Oliveira F.F."/>
            <person name="dos Santos T.C."/>
            <person name="Barros A.L."/>
            <person name="Soares M.A."/>
            <person name="de Oliveira L.M."/>
            <person name="Marini M.M."/>
            <person name="Villalobos-Duno H."/>
            <person name="Cunha M.M."/>
            <person name="de Hoog S."/>
            <person name="da Silveira J.F."/>
            <person name="Henrissat B."/>
            <person name="Nino-Vega G.A."/>
            <person name="Cisalpino P.S."/>
            <person name="Mora-Montes H.M."/>
            <person name="Almeida S.R."/>
            <person name="Stajich J.E."/>
            <person name="Lopes-Bezerra L.M."/>
            <person name="Vasconcelos A.T."/>
            <person name="Felipe M.S."/>
        </authorList>
    </citation>
    <scope>NUCLEOTIDE SEQUENCE [LARGE SCALE GENOMIC DNA]</scope>
    <source>
        <strain evidence="2 3">5110</strain>
    </source>
</reference>
<keyword evidence="3" id="KW-1185">Reference proteome</keyword>
<dbReference type="GeneID" id="63676608"/>
<sequence length="71" mass="7609">MGMGSGSRDGARIGRGPGGMSWQMQDGHCPVTEPQSEERRVSTRPRTSCAVFVRFSVWAKQPFVVIAAVGG</sequence>
<accession>A0A0C2F2U5</accession>
<protein>
    <submittedName>
        <fullName evidence="2">Uncharacterized protein</fullName>
    </submittedName>
</protein>
<feature type="region of interest" description="Disordered" evidence="1">
    <location>
        <begin position="1"/>
        <end position="44"/>
    </location>
</feature>
<comment type="caution">
    <text evidence="2">The sequence shown here is derived from an EMBL/GenBank/DDBJ whole genome shotgun (WGS) entry which is preliminary data.</text>
</comment>